<comment type="similarity">
    <text evidence="1">Belongs to the type III secretion exporter family.</text>
</comment>
<keyword evidence="5" id="KW-0282">Flagellum</keyword>
<evidence type="ECO:0000313" key="6">
    <source>
        <dbReference type="Proteomes" id="UP000231655"/>
    </source>
</evidence>
<keyword evidence="3" id="KW-1133">Transmembrane helix</keyword>
<dbReference type="EMBL" id="OBEA01000001">
    <property type="protein sequence ID" value="SNY39971.1"/>
    <property type="molecule type" value="Genomic_DNA"/>
</dbReference>
<dbReference type="RefSeq" id="WP_097144435.1">
    <property type="nucleotide sequence ID" value="NZ_OBEA01000001.1"/>
</dbReference>
<dbReference type="Gene3D" id="3.40.1690.10">
    <property type="entry name" value="secretion proteins EscU"/>
    <property type="match status" value="1"/>
</dbReference>
<feature type="transmembrane region" description="Helical" evidence="3">
    <location>
        <begin position="83"/>
        <end position="101"/>
    </location>
</feature>
<dbReference type="SUPFAM" id="SSF160544">
    <property type="entry name" value="EscU C-terminal domain-like"/>
    <property type="match status" value="1"/>
</dbReference>
<dbReference type="GO" id="GO:0009306">
    <property type="term" value="P:protein secretion"/>
    <property type="evidence" value="ECO:0007669"/>
    <property type="project" value="InterPro"/>
</dbReference>
<dbReference type="EMBL" id="PGTD01000017">
    <property type="protein sequence ID" value="PJE27401.1"/>
    <property type="molecule type" value="Genomic_DNA"/>
</dbReference>
<organism evidence="5 6">
    <name type="scientific">Pseudooceanicola antarcticus</name>
    <dbReference type="NCBI Taxonomy" id="1247613"/>
    <lineage>
        <taxon>Bacteria</taxon>
        <taxon>Pseudomonadati</taxon>
        <taxon>Pseudomonadota</taxon>
        <taxon>Alphaproteobacteria</taxon>
        <taxon>Rhodobacterales</taxon>
        <taxon>Paracoccaceae</taxon>
        <taxon>Pseudooceanicola</taxon>
    </lineage>
</organism>
<dbReference type="InterPro" id="IPR029025">
    <property type="entry name" value="T3SS_substrate_exporter_C"/>
</dbReference>
<gene>
    <name evidence="4" type="ORF">CVM39_12460</name>
    <name evidence="5" type="ORF">SAMN06297129_0669</name>
</gene>
<keyword evidence="3" id="KW-0812">Transmembrane</keyword>
<feature type="transmembrane region" description="Helical" evidence="3">
    <location>
        <begin position="145"/>
        <end position="169"/>
    </location>
</feature>
<evidence type="ECO:0000256" key="1">
    <source>
        <dbReference type="ARBA" id="ARBA00010690"/>
    </source>
</evidence>
<feature type="region of interest" description="Disordered" evidence="2">
    <location>
        <begin position="1"/>
        <end position="30"/>
    </location>
</feature>
<dbReference type="AlphaFoldDB" id="A0A285HZ40"/>
<keyword evidence="3" id="KW-0472">Membrane</keyword>
<dbReference type="PANTHER" id="PTHR30531:SF12">
    <property type="entry name" value="FLAGELLAR BIOSYNTHETIC PROTEIN FLHB"/>
    <property type="match status" value="1"/>
</dbReference>
<proteinExistence type="inferred from homology"/>
<feature type="transmembrane region" description="Helical" evidence="3">
    <location>
        <begin position="37"/>
        <end position="62"/>
    </location>
</feature>
<keyword evidence="7" id="KW-1185">Reference proteome</keyword>
<dbReference type="Proteomes" id="UP000231655">
    <property type="component" value="Unassembled WGS sequence"/>
</dbReference>
<protein>
    <submittedName>
        <fullName evidence="4">Flagellar biosynthesis protein FlhB</fullName>
    </submittedName>
    <submittedName>
        <fullName evidence="5">Flagellar biosynthetic protein FlhB</fullName>
    </submittedName>
</protein>
<evidence type="ECO:0000256" key="2">
    <source>
        <dbReference type="SAM" id="MobiDB-lite"/>
    </source>
</evidence>
<reference evidence="5 6" key="1">
    <citation type="submission" date="2017-09" db="EMBL/GenBank/DDBJ databases">
        <authorList>
            <person name="Ehlers B."/>
            <person name="Leendertz F.H."/>
        </authorList>
    </citation>
    <scope>NUCLEOTIDE SEQUENCE [LARGE SCALE GENOMIC DNA]</scope>
    <source>
        <strain evidence="5 6">CGMCC 1.12662</strain>
    </source>
</reference>
<name>A0A285HZ40_9RHOB</name>
<dbReference type="OrthoDB" id="9807950at2"/>
<dbReference type="GO" id="GO:0005886">
    <property type="term" value="C:plasma membrane"/>
    <property type="evidence" value="ECO:0007669"/>
    <property type="project" value="TreeGrafter"/>
</dbReference>
<dbReference type="PRINTS" id="PR00950">
    <property type="entry name" value="TYPE3IMSPROT"/>
</dbReference>
<sequence>MAETEQSGEKPHEPTQRKLEKAREKGEVPRSADLSTAAAYGGLCLAGIALGPGALISLGAAMQVMIDQPARLAPLVFEGDARAIFGGLMLAVITAILPFFLVPAAAALGAVIAQQAFVVSGQKLQPKADRISILKNAKNKFGRNGLFEFFKSFIKLLIYSTVLFLFVSARLPEMANTLFLEPGIAAARLMRLCIDFLAIVFVIAACLGGVDFLWQRAEHLRRNRMTDKEIRDEMKESEGDPYIKQQRRMRAERIAKAQMMAEVPKADVVIVNPSHYAVALKWDRKPGTAPICIAKGVDEIAARIRELAAEHGVPLHSDPPTARRLHAEIDIGEQISPADYRAVAAAIRFADDMRRRAKGRV</sequence>
<keyword evidence="5" id="KW-0966">Cell projection</keyword>
<evidence type="ECO:0000313" key="7">
    <source>
        <dbReference type="Proteomes" id="UP000231702"/>
    </source>
</evidence>
<dbReference type="PANTHER" id="PTHR30531">
    <property type="entry name" value="FLAGELLAR BIOSYNTHETIC PROTEIN FLHB"/>
    <property type="match status" value="1"/>
</dbReference>
<feature type="compositionally biased region" description="Basic and acidic residues" evidence="2">
    <location>
        <begin position="7"/>
        <end position="30"/>
    </location>
</feature>
<keyword evidence="5" id="KW-0969">Cilium</keyword>
<dbReference type="Proteomes" id="UP000231702">
    <property type="component" value="Unassembled WGS sequence"/>
</dbReference>
<reference evidence="4 7" key="2">
    <citation type="journal article" date="2018" name="Int. J. Syst. Evol. Microbiol.">
        <title>Pseudooceanicola lipolyticus sp. nov., a marine alphaproteobacterium, reclassification of Oceanicola flagellatus as Pseudooceanicola flagellatus comb. nov. and emended description of the genus Pseudooceanicola.</title>
        <authorList>
            <person name="Huang M.-M."/>
            <person name="Guo L.-L."/>
            <person name="Wu Y.-H."/>
            <person name="Lai Q.-L."/>
            <person name="Shao Z.-Z."/>
            <person name="Wang C.-S."/>
            <person name="Wu M."/>
            <person name="Xu X.-W."/>
        </authorList>
    </citation>
    <scope>NUCLEOTIDE SEQUENCE [LARGE SCALE GENOMIC DNA]</scope>
    <source>
        <strain evidence="4 7">Ar-45</strain>
    </source>
</reference>
<evidence type="ECO:0000313" key="4">
    <source>
        <dbReference type="EMBL" id="PJE27401.1"/>
    </source>
</evidence>
<evidence type="ECO:0000313" key="5">
    <source>
        <dbReference type="EMBL" id="SNY39971.1"/>
    </source>
</evidence>
<dbReference type="InterPro" id="IPR006135">
    <property type="entry name" value="T3SS_substrate_exporter"/>
</dbReference>
<feature type="transmembrane region" description="Helical" evidence="3">
    <location>
        <begin position="189"/>
        <end position="214"/>
    </location>
</feature>
<dbReference type="Pfam" id="PF01312">
    <property type="entry name" value="Bac_export_2"/>
    <property type="match status" value="1"/>
</dbReference>
<accession>A0A285HZ40</accession>
<evidence type="ECO:0000256" key="3">
    <source>
        <dbReference type="SAM" id="Phobius"/>
    </source>
</evidence>